<comment type="caution">
    <text evidence="1">The sequence shown here is derived from an EMBL/GenBank/DDBJ whole genome shotgun (WGS) entry which is preliminary data.</text>
</comment>
<dbReference type="AlphaFoldDB" id="A0AA42J2C5"/>
<protein>
    <submittedName>
        <fullName evidence="1">Uncharacterized protein</fullName>
    </submittedName>
</protein>
<dbReference type="Proteomes" id="UP001169242">
    <property type="component" value="Unassembled WGS sequence"/>
</dbReference>
<organism evidence="1 2">
    <name type="scientific">Holtiella tumoricola</name>
    <dbReference type="NCBI Taxonomy" id="3018743"/>
    <lineage>
        <taxon>Bacteria</taxon>
        <taxon>Bacillati</taxon>
        <taxon>Bacillota</taxon>
        <taxon>Clostridia</taxon>
        <taxon>Lachnospirales</taxon>
        <taxon>Cellulosilyticaceae</taxon>
        <taxon>Holtiella</taxon>
    </lineage>
</organism>
<evidence type="ECO:0000313" key="1">
    <source>
        <dbReference type="EMBL" id="MDA3733564.1"/>
    </source>
</evidence>
<gene>
    <name evidence="1" type="ORF">PBV87_18960</name>
</gene>
<proteinExistence type="predicted"/>
<evidence type="ECO:0000313" key="2">
    <source>
        <dbReference type="Proteomes" id="UP001169242"/>
    </source>
</evidence>
<keyword evidence="2" id="KW-1185">Reference proteome</keyword>
<accession>A0AA42J2C5</accession>
<name>A0AA42J2C5_9FIRM</name>
<sequence length="54" mass="5835">MARTIDYKKKALVQRNGRFKVEDRVGTIDDGVLSRGSVGERAIAIVITAGCLVS</sequence>
<reference evidence="1" key="1">
    <citation type="journal article" date="2023" name="Int. J. Syst. Evol. Microbiol.">
        <title>&lt;i&gt;Holtiella tumoricola&lt;/i&gt; gen. nov. sp. nov., isolated from a human clinical sample.</title>
        <authorList>
            <person name="Allen-Vercoe E."/>
            <person name="Daigneault M.C."/>
            <person name="Vancuren S.J."/>
            <person name="Cochrane K."/>
            <person name="O'Neal L.L."/>
            <person name="Sankaranarayanan K."/>
            <person name="Lawson P.A."/>
        </authorList>
    </citation>
    <scope>NUCLEOTIDE SEQUENCE</scope>
    <source>
        <strain evidence="1">CC70A</strain>
    </source>
</reference>
<dbReference type="EMBL" id="JAQIFT010000065">
    <property type="protein sequence ID" value="MDA3733564.1"/>
    <property type="molecule type" value="Genomic_DNA"/>
</dbReference>
<dbReference type="RefSeq" id="WP_271013370.1">
    <property type="nucleotide sequence ID" value="NZ_JAQIFT010000065.1"/>
</dbReference>